<evidence type="ECO:0000259" key="5">
    <source>
        <dbReference type="Pfam" id="PF01343"/>
    </source>
</evidence>
<evidence type="ECO:0000256" key="4">
    <source>
        <dbReference type="ARBA" id="ARBA00022825"/>
    </source>
</evidence>
<dbReference type="InterPro" id="IPR002142">
    <property type="entry name" value="Peptidase_S49"/>
</dbReference>
<reference evidence="6 7" key="1">
    <citation type="submission" date="2022-06" db="EMBL/GenBank/DDBJ databases">
        <title>Endosaccharibacter gen. nov., sp. nov., endophytic bacteria isolated from sugarcane.</title>
        <authorList>
            <person name="Pitiwittayakul N."/>
            <person name="Yukphan P."/>
            <person name="Charoenyingcharoen P."/>
            <person name="Tanasupawat S."/>
        </authorList>
    </citation>
    <scope>NUCLEOTIDE SEQUENCE [LARGE SCALE GENOMIC DNA]</scope>
    <source>
        <strain evidence="6 7">KSS8</strain>
    </source>
</reference>
<gene>
    <name evidence="6" type="ORF">NFI95_15880</name>
</gene>
<keyword evidence="2" id="KW-0645">Protease</keyword>
<dbReference type="Gene3D" id="3.90.226.10">
    <property type="entry name" value="2-enoyl-CoA Hydratase, Chain A, domain 1"/>
    <property type="match status" value="1"/>
</dbReference>
<dbReference type="SUPFAM" id="SSF52096">
    <property type="entry name" value="ClpP/crotonase"/>
    <property type="match status" value="1"/>
</dbReference>
<name>A0ABT1WAM2_9PROT</name>
<evidence type="ECO:0000256" key="2">
    <source>
        <dbReference type="ARBA" id="ARBA00022670"/>
    </source>
</evidence>
<protein>
    <submittedName>
        <fullName evidence="6">S49 family peptidase</fullName>
    </submittedName>
</protein>
<dbReference type="CDD" id="cd07022">
    <property type="entry name" value="S49_Sppa_36K_type"/>
    <property type="match status" value="1"/>
</dbReference>
<dbReference type="InterPro" id="IPR033855">
    <property type="entry name" value="Protein_C"/>
</dbReference>
<keyword evidence="4" id="KW-0720">Serine protease</keyword>
<dbReference type="InterPro" id="IPR029045">
    <property type="entry name" value="ClpP/crotonase-like_dom_sf"/>
</dbReference>
<evidence type="ECO:0000256" key="3">
    <source>
        <dbReference type="ARBA" id="ARBA00022801"/>
    </source>
</evidence>
<evidence type="ECO:0000313" key="7">
    <source>
        <dbReference type="Proteomes" id="UP001524587"/>
    </source>
</evidence>
<dbReference type="RefSeq" id="WP_422865411.1">
    <property type="nucleotide sequence ID" value="NZ_JAMSKV010000018.1"/>
</dbReference>
<feature type="domain" description="Peptidase S49" evidence="5">
    <location>
        <begin position="76"/>
        <end position="213"/>
    </location>
</feature>
<evidence type="ECO:0000256" key="1">
    <source>
        <dbReference type="ARBA" id="ARBA00008683"/>
    </source>
</evidence>
<proteinExistence type="inferred from homology"/>
<comment type="similarity">
    <text evidence="1">Belongs to the peptidase S49 family.</text>
</comment>
<comment type="caution">
    <text evidence="6">The sequence shown here is derived from an EMBL/GenBank/DDBJ whole genome shotgun (WGS) entry which is preliminary data.</text>
</comment>
<accession>A0ABT1WAM2</accession>
<keyword evidence="7" id="KW-1185">Reference proteome</keyword>
<dbReference type="EMBL" id="JAMSKV010000018">
    <property type="protein sequence ID" value="MCQ8279922.1"/>
    <property type="molecule type" value="Genomic_DNA"/>
</dbReference>
<evidence type="ECO:0000313" key="6">
    <source>
        <dbReference type="EMBL" id="MCQ8279922.1"/>
    </source>
</evidence>
<dbReference type="Pfam" id="PF01343">
    <property type="entry name" value="Peptidase_S49"/>
    <property type="match status" value="1"/>
</dbReference>
<dbReference type="PANTHER" id="PTHR33209">
    <property type="entry name" value="PROTEASE 4"/>
    <property type="match status" value="1"/>
</dbReference>
<organism evidence="6 7">
    <name type="scientific">Endosaccharibacter trunci</name>
    <dbReference type="NCBI Taxonomy" id="2812733"/>
    <lineage>
        <taxon>Bacteria</taxon>
        <taxon>Pseudomonadati</taxon>
        <taxon>Pseudomonadota</taxon>
        <taxon>Alphaproteobacteria</taxon>
        <taxon>Acetobacterales</taxon>
        <taxon>Acetobacteraceae</taxon>
        <taxon>Endosaccharibacter</taxon>
    </lineage>
</organism>
<keyword evidence="3" id="KW-0378">Hydrolase</keyword>
<dbReference type="PANTHER" id="PTHR33209:SF1">
    <property type="entry name" value="PEPTIDASE S49 DOMAIN-CONTAINING PROTEIN"/>
    <property type="match status" value="1"/>
</dbReference>
<sequence>MIDGVAIIPVEGTLVQKLGTMQPACGMTSYDGIRACFLEALDDDAVCSILLDIDSPGGEVAGCLDLADEIFAARGRKPIWAMLGEVAYSGAYVIASSADRVLVPRTGSAGSVGVMTMHADFSAALTTQGINVTLITHGSHKADGNEFEPLPAEVLERIQAQIDAMGELLVRTVARYRGMTPVAVRATQAATYMGGEAVAVGFADVVASPSSVLAALSTI</sequence>
<dbReference type="Proteomes" id="UP001524587">
    <property type="component" value="Unassembled WGS sequence"/>
</dbReference>